<accession>A0ABV5JNF1</accession>
<evidence type="ECO:0008006" key="4">
    <source>
        <dbReference type="Google" id="ProtNLM"/>
    </source>
</evidence>
<evidence type="ECO:0000256" key="1">
    <source>
        <dbReference type="SAM" id="MobiDB-lite"/>
    </source>
</evidence>
<protein>
    <recommendedName>
        <fullName evidence="4">DUF3558 domain-containing protein</fullName>
    </recommendedName>
</protein>
<reference evidence="2 3" key="1">
    <citation type="submission" date="2024-09" db="EMBL/GenBank/DDBJ databases">
        <authorList>
            <person name="Sun Q."/>
            <person name="Mori K."/>
        </authorList>
    </citation>
    <scope>NUCLEOTIDE SEQUENCE [LARGE SCALE GENOMIC DNA]</scope>
    <source>
        <strain evidence="2 3">CCM 7659</strain>
    </source>
</reference>
<comment type="caution">
    <text evidence="2">The sequence shown here is derived from an EMBL/GenBank/DDBJ whole genome shotgun (WGS) entry which is preliminary data.</text>
</comment>
<dbReference type="Proteomes" id="UP001589700">
    <property type="component" value="Unassembled WGS sequence"/>
</dbReference>
<dbReference type="RefSeq" id="WP_380023166.1">
    <property type="nucleotide sequence ID" value="NZ_JBHMDY010000004.1"/>
</dbReference>
<proteinExistence type="predicted"/>
<name>A0ABV5JNF1_9ACTN</name>
<sequence length="198" mass="21305">MNLRKNPVPEAPRSPGVPRRRARGTRAAPVVVSSALLAAVLGSGCVVSEVTHTQNGETVTETVNEVPNSEDIDPCGLDESFLRELSIDPADLLRGRGSSASPTCTWEKGPYSEPTLYYWVEGETPANPSNEIRVLDSGVTAEVFVESDVSTRYILRADDLTLNVSYSVDAPEPGQSLELTAQEGVAATIDQLLQMYGR</sequence>
<organism evidence="2 3">
    <name type="scientific">Dietzia aerolata</name>
    <dbReference type="NCBI Taxonomy" id="595984"/>
    <lineage>
        <taxon>Bacteria</taxon>
        <taxon>Bacillati</taxon>
        <taxon>Actinomycetota</taxon>
        <taxon>Actinomycetes</taxon>
        <taxon>Mycobacteriales</taxon>
        <taxon>Dietziaceae</taxon>
        <taxon>Dietzia</taxon>
    </lineage>
</organism>
<evidence type="ECO:0000313" key="2">
    <source>
        <dbReference type="EMBL" id="MFB9259260.1"/>
    </source>
</evidence>
<dbReference type="EMBL" id="JBHMDY010000004">
    <property type="protein sequence ID" value="MFB9259260.1"/>
    <property type="molecule type" value="Genomic_DNA"/>
</dbReference>
<keyword evidence="3" id="KW-1185">Reference proteome</keyword>
<evidence type="ECO:0000313" key="3">
    <source>
        <dbReference type="Proteomes" id="UP001589700"/>
    </source>
</evidence>
<gene>
    <name evidence="2" type="ORF">ACFFVD_05535</name>
</gene>
<feature type="region of interest" description="Disordered" evidence="1">
    <location>
        <begin position="1"/>
        <end position="25"/>
    </location>
</feature>